<gene>
    <name evidence="1" type="ORF">OIK42_16070</name>
</gene>
<accession>A0ABT5L5X2</accession>
<dbReference type="Proteomes" id="UP001218788">
    <property type="component" value="Unassembled WGS sequence"/>
</dbReference>
<keyword evidence="2" id="KW-1185">Reference proteome</keyword>
<dbReference type="RefSeq" id="WP_273642076.1">
    <property type="nucleotide sequence ID" value="NZ_JAQQXP010000002.1"/>
</dbReference>
<comment type="caution">
    <text evidence="1">The sequence shown here is derived from an EMBL/GenBank/DDBJ whole genome shotgun (WGS) entry which is preliminary data.</text>
</comment>
<proteinExistence type="predicted"/>
<evidence type="ECO:0000313" key="2">
    <source>
        <dbReference type="Proteomes" id="UP001218788"/>
    </source>
</evidence>
<name>A0ABT5L5X2_9ALTE</name>
<sequence length="73" mass="8007">MECSREDMKLIIMDLLDAGQFITDESTVTSCECRVCGEKAVRVGMDIVHLEDCPVGRACDALGYVFNGFAKEA</sequence>
<evidence type="ECO:0000313" key="1">
    <source>
        <dbReference type="EMBL" id="MDC8832273.1"/>
    </source>
</evidence>
<protein>
    <submittedName>
        <fullName evidence="1">Uncharacterized protein</fullName>
    </submittedName>
</protein>
<reference evidence="1 2" key="1">
    <citation type="submission" date="2022-10" db="EMBL/GenBank/DDBJ databases">
        <title>Alteromonas sp. chi3 Genome sequencing.</title>
        <authorList>
            <person name="Park S."/>
        </authorList>
    </citation>
    <scope>NUCLEOTIDE SEQUENCE [LARGE SCALE GENOMIC DNA]</scope>
    <source>
        <strain evidence="2">chi3</strain>
    </source>
</reference>
<dbReference type="EMBL" id="JAQQXP010000002">
    <property type="protein sequence ID" value="MDC8832273.1"/>
    <property type="molecule type" value="Genomic_DNA"/>
</dbReference>
<organism evidence="1 2">
    <name type="scientific">Alteromonas gilva</name>
    <dbReference type="NCBI Taxonomy" id="2987522"/>
    <lineage>
        <taxon>Bacteria</taxon>
        <taxon>Pseudomonadati</taxon>
        <taxon>Pseudomonadota</taxon>
        <taxon>Gammaproteobacteria</taxon>
        <taxon>Alteromonadales</taxon>
        <taxon>Alteromonadaceae</taxon>
        <taxon>Alteromonas/Salinimonas group</taxon>
        <taxon>Alteromonas</taxon>
    </lineage>
</organism>